<dbReference type="STRING" id="387005.A0A183HA83"/>
<evidence type="ECO:0000256" key="8">
    <source>
        <dbReference type="ARBA" id="ARBA00022824"/>
    </source>
</evidence>
<keyword evidence="10" id="KW-0472">Membrane</keyword>
<comment type="pathway">
    <text evidence="2">Glycolipid biosynthesis; glycosylphosphatidylinositol-anchor biosynthesis.</text>
</comment>
<keyword evidence="5" id="KW-0328">Glycosyltransferase</keyword>
<keyword evidence="6" id="KW-0808">Transferase</keyword>
<dbReference type="GO" id="GO:0005789">
    <property type="term" value="C:endoplasmic reticulum membrane"/>
    <property type="evidence" value="ECO:0007669"/>
    <property type="project" value="UniProtKB-SubCell"/>
</dbReference>
<dbReference type="WBParaSite" id="OFLC_0000439401-mRNA-1">
    <property type="protein sequence ID" value="OFLC_0000439401-mRNA-1"/>
    <property type="gene ID" value="OFLC_0000439401"/>
</dbReference>
<evidence type="ECO:0000256" key="7">
    <source>
        <dbReference type="ARBA" id="ARBA00022692"/>
    </source>
</evidence>
<dbReference type="GO" id="GO:0006506">
    <property type="term" value="P:GPI anchor biosynthetic process"/>
    <property type="evidence" value="ECO:0007669"/>
    <property type="project" value="UniProtKB-UniPathway"/>
</dbReference>
<dbReference type="AlphaFoldDB" id="A0A183HA83"/>
<evidence type="ECO:0000256" key="3">
    <source>
        <dbReference type="ARBA" id="ARBA00011071"/>
    </source>
</evidence>
<evidence type="ECO:0000256" key="12">
    <source>
        <dbReference type="ARBA" id="ARBA00032997"/>
    </source>
</evidence>
<dbReference type="GO" id="GO:0004376">
    <property type="term" value="F:GPI mannosyltransferase activity"/>
    <property type="evidence" value="ECO:0007669"/>
    <property type="project" value="InterPro"/>
</dbReference>
<sequence length="132" mass="15907">MKIRKQGNSGKQTLKVIRKPENVWKREQILLLSFLCRMILVCYGRIHDYIFEGKGKWEIVENRISNFKNFKVHFTDIDYKVYSDAAEYVYHGRSPYERATYRYTPLLAWLLTPVLKWPDFGKYSSNLRRKYA</sequence>
<dbReference type="PANTHER" id="PTHR12886">
    <property type="entry name" value="PIG-M MANNOSYLTRANSFERASE"/>
    <property type="match status" value="1"/>
</dbReference>
<evidence type="ECO:0000256" key="10">
    <source>
        <dbReference type="ARBA" id="ARBA00023136"/>
    </source>
</evidence>
<dbReference type="PANTHER" id="PTHR12886:SF0">
    <property type="entry name" value="GPI MANNOSYLTRANSFERASE 1"/>
    <property type="match status" value="1"/>
</dbReference>
<comment type="function">
    <text evidence="13">Catalytic subunit of the glycosylphosphatidylinositol-mannosyltransferase I complex which catalyzes the transfer of the first mannose, via an alpha-1,4 bond from a dolichol-phosphate-mannose (Dol-P-Man) to the glucosaminyl acyl phosphatidylinositol (GlcN-(acyl)PI) intermediate to generate alpha-D-Man-(1-&gt;4)-alpha-D-GlcN-(1-&gt;6)-(1-radyl,2-acyl-sn-glycero-3-phospho)-2-acyl-inositol and participates in the sixth step of the glycosylphosphatidylinositol-anchor biosynthesis.</text>
</comment>
<reference evidence="17" key="1">
    <citation type="submission" date="2016-06" db="UniProtKB">
        <authorList>
            <consortium name="WormBaseParasite"/>
        </authorList>
    </citation>
    <scope>IDENTIFICATION</scope>
</reference>
<evidence type="ECO:0000256" key="2">
    <source>
        <dbReference type="ARBA" id="ARBA00004687"/>
    </source>
</evidence>
<keyword evidence="4" id="KW-0337">GPI-anchor biosynthesis</keyword>
<comment type="subcellular location">
    <subcellularLocation>
        <location evidence="1">Endoplasmic reticulum membrane</location>
        <topology evidence="1">Multi-pass membrane protein</topology>
    </subcellularLocation>
</comment>
<evidence type="ECO:0000256" key="6">
    <source>
        <dbReference type="ARBA" id="ARBA00022679"/>
    </source>
</evidence>
<comment type="similarity">
    <text evidence="3">Belongs to the PIGM family.</text>
</comment>
<keyword evidence="16" id="KW-1185">Reference proteome</keyword>
<evidence type="ECO:0000256" key="14">
    <source>
        <dbReference type="ARBA" id="ARBA00093608"/>
    </source>
</evidence>
<evidence type="ECO:0000313" key="15">
    <source>
        <dbReference type="EMBL" id="VDO39848.1"/>
    </source>
</evidence>
<dbReference type="EMBL" id="UZAJ01003310">
    <property type="protein sequence ID" value="VDO39848.1"/>
    <property type="molecule type" value="Genomic_DNA"/>
</dbReference>
<evidence type="ECO:0000256" key="9">
    <source>
        <dbReference type="ARBA" id="ARBA00022989"/>
    </source>
</evidence>
<keyword evidence="8" id="KW-0256">Endoplasmic reticulum</keyword>
<reference evidence="15 16" key="2">
    <citation type="submission" date="2018-11" db="EMBL/GenBank/DDBJ databases">
        <authorList>
            <consortium name="Pathogen Informatics"/>
        </authorList>
    </citation>
    <scope>NUCLEOTIDE SEQUENCE [LARGE SCALE GENOMIC DNA]</scope>
</reference>
<dbReference type="UniPathway" id="UPA00196"/>
<evidence type="ECO:0000313" key="17">
    <source>
        <dbReference type="WBParaSite" id="OFLC_0000439401-mRNA-1"/>
    </source>
</evidence>
<dbReference type="InterPro" id="IPR007704">
    <property type="entry name" value="PIG-M"/>
</dbReference>
<evidence type="ECO:0000256" key="13">
    <source>
        <dbReference type="ARBA" id="ARBA00093408"/>
    </source>
</evidence>
<organism evidence="17">
    <name type="scientific">Onchocerca flexuosa</name>
    <dbReference type="NCBI Taxonomy" id="387005"/>
    <lineage>
        <taxon>Eukaryota</taxon>
        <taxon>Metazoa</taxon>
        <taxon>Ecdysozoa</taxon>
        <taxon>Nematoda</taxon>
        <taxon>Chromadorea</taxon>
        <taxon>Rhabditida</taxon>
        <taxon>Spirurina</taxon>
        <taxon>Spiruromorpha</taxon>
        <taxon>Filarioidea</taxon>
        <taxon>Onchocercidae</taxon>
        <taxon>Onchocerca</taxon>
    </lineage>
</organism>
<evidence type="ECO:0000256" key="11">
    <source>
        <dbReference type="ARBA" id="ARBA00031139"/>
    </source>
</evidence>
<evidence type="ECO:0000256" key="5">
    <source>
        <dbReference type="ARBA" id="ARBA00022676"/>
    </source>
</evidence>
<gene>
    <name evidence="15" type="ORF">OFLC_LOCUS4393</name>
</gene>
<dbReference type="GO" id="GO:1990529">
    <property type="term" value="C:glycosylphosphatidylinositol-mannosyltransferase I complex"/>
    <property type="evidence" value="ECO:0007669"/>
    <property type="project" value="TreeGrafter"/>
</dbReference>
<keyword evidence="9" id="KW-1133">Transmembrane helix</keyword>
<evidence type="ECO:0000256" key="1">
    <source>
        <dbReference type="ARBA" id="ARBA00004477"/>
    </source>
</evidence>
<evidence type="ECO:0000313" key="16">
    <source>
        <dbReference type="Proteomes" id="UP000267606"/>
    </source>
</evidence>
<evidence type="ECO:0000256" key="4">
    <source>
        <dbReference type="ARBA" id="ARBA00022502"/>
    </source>
</evidence>
<protein>
    <recommendedName>
        <fullName evidence="14">GPI alpha-1,4-mannosyltransferase I, catalytic subunit</fullName>
    </recommendedName>
    <alternativeName>
        <fullName evidence="12">GPI mannosyltransferase I</fullName>
    </alternativeName>
    <alternativeName>
        <fullName evidence="11">Phosphatidylinositol-glycan biosynthesis class M protein</fullName>
    </alternativeName>
</protein>
<proteinExistence type="inferred from homology"/>
<keyword evidence="7" id="KW-0812">Transmembrane</keyword>
<accession>A0A183HA83</accession>
<name>A0A183HA83_9BILA</name>
<dbReference type="GO" id="GO:0051751">
    <property type="term" value="F:alpha-1,4-mannosyltransferase activity"/>
    <property type="evidence" value="ECO:0007669"/>
    <property type="project" value="InterPro"/>
</dbReference>
<dbReference type="Proteomes" id="UP000267606">
    <property type="component" value="Unassembled WGS sequence"/>
</dbReference>